<gene>
    <name evidence="1" type="ORF">SDC9_169215</name>
</gene>
<sequence>MSANRLLDWDSVFNHLVSEIFHLRYAAFQIGEFRGFIQPNRQCGHVSSRHAAIGDETFIDDGEIGCGAVDFFIV</sequence>
<comment type="caution">
    <text evidence="1">The sequence shown here is derived from an EMBL/GenBank/DDBJ whole genome shotgun (WGS) entry which is preliminary data.</text>
</comment>
<name>A0A645GDC4_9ZZZZ</name>
<proteinExistence type="predicted"/>
<evidence type="ECO:0000313" key="1">
    <source>
        <dbReference type="EMBL" id="MPN21833.1"/>
    </source>
</evidence>
<reference evidence="1" key="1">
    <citation type="submission" date="2019-08" db="EMBL/GenBank/DDBJ databases">
        <authorList>
            <person name="Kucharzyk K."/>
            <person name="Murdoch R.W."/>
            <person name="Higgins S."/>
            <person name="Loffler F."/>
        </authorList>
    </citation>
    <scope>NUCLEOTIDE SEQUENCE</scope>
</reference>
<protein>
    <submittedName>
        <fullName evidence="1">Uncharacterized protein</fullName>
    </submittedName>
</protein>
<dbReference type="EMBL" id="VSSQ01069904">
    <property type="protein sequence ID" value="MPN21833.1"/>
    <property type="molecule type" value="Genomic_DNA"/>
</dbReference>
<dbReference type="AlphaFoldDB" id="A0A645GDC4"/>
<organism evidence="1">
    <name type="scientific">bioreactor metagenome</name>
    <dbReference type="NCBI Taxonomy" id="1076179"/>
    <lineage>
        <taxon>unclassified sequences</taxon>
        <taxon>metagenomes</taxon>
        <taxon>ecological metagenomes</taxon>
    </lineage>
</organism>
<accession>A0A645GDC4</accession>